<dbReference type="Proteomes" id="UP000229030">
    <property type="component" value="Unassembled WGS sequence"/>
</dbReference>
<protein>
    <submittedName>
        <fullName evidence="1">Uncharacterized protein</fullName>
    </submittedName>
</protein>
<proteinExistence type="predicted"/>
<comment type="caution">
    <text evidence="1">The sequence shown here is derived from an EMBL/GenBank/DDBJ whole genome shotgun (WGS) entry which is preliminary data.</text>
</comment>
<dbReference type="AlphaFoldDB" id="A0A2M7DDP8"/>
<sequence>MKIVYTSQKTLMREASEALIEKLGIAKASEFWASLGCGQSDYTKIRSKLFQDETVDSLFKKIKGVKK</sequence>
<evidence type="ECO:0000313" key="1">
    <source>
        <dbReference type="EMBL" id="PIV46955.1"/>
    </source>
</evidence>
<gene>
    <name evidence="1" type="ORF">COS21_02580</name>
</gene>
<dbReference type="EMBL" id="PETV01000070">
    <property type="protein sequence ID" value="PIV46955.1"/>
    <property type="molecule type" value="Genomic_DNA"/>
</dbReference>
<name>A0A2M7DDP8_9BACT</name>
<accession>A0A2M7DDP8</accession>
<organism evidence="1 2">
    <name type="scientific">bacterium (Candidatus Gribaldobacteria) CG02_land_8_20_14_3_00_41_15</name>
    <dbReference type="NCBI Taxonomy" id="2014270"/>
    <lineage>
        <taxon>Bacteria</taxon>
        <taxon>Candidatus Gribaldobacteria</taxon>
    </lineage>
</organism>
<reference evidence="2" key="1">
    <citation type="submission" date="2017-09" db="EMBL/GenBank/DDBJ databases">
        <title>Depth-based differentiation of microbial function through sediment-hosted aquifers and enrichment of novel symbionts in the deep terrestrial subsurface.</title>
        <authorList>
            <person name="Probst A.J."/>
            <person name="Ladd B."/>
            <person name="Jarett J.K."/>
            <person name="Geller-Mcgrath D.E."/>
            <person name="Sieber C.M.K."/>
            <person name="Emerson J.B."/>
            <person name="Anantharaman K."/>
            <person name="Thomas B.C."/>
            <person name="Malmstrom R."/>
            <person name="Stieglmeier M."/>
            <person name="Klingl A."/>
            <person name="Woyke T."/>
            <person name="Ryan C.M."/>
            <person name="Banfield J.F."/>
        </authorList>
    </citation>
    <scope>NUCLEOTIDE SEQUENCE [LARGE SCALE GENOMIC DNA]</scope>
</reference>
<evidence type="ECO:0000313" key="2">
    <source>
        <dbReference type="Proteomes" id="UP000229030"/>
    </source>
</evidence>